<name>A0A6D2J1N1_9BRAS</name>
<dbReference type="PANTHER" id="PTHR33116">
    <property type="entry name" value="REVERSE TRANSCRIPTASE ZINC-BINDING DOMAIN-CONTAINING PROTEIN-RELATED-RELATED"/>
    <property type="match status" value="1"/>
</dbReference>
<accession>A0A6D2J1N1</accession>
<evidence type="ECO:0000313" key="3">
    <source>
        <dbReference type="Proteomes" id="UP000467841"/>
    </source>
</evidence>
<dbReference type="OrthoDB" id="1109839at2759"/>
<dbReference type="AlphaFoldDB" id="A0A6D2J1N1"/>
<organism evidence="2 3">
    <name type="scientific">Microthlaspi erraticum</name>
    <dbReference type="NCBI Taxonomy" id="1685480"/>
    <lineage>
        <taxon>Eukaryota</taxon>
        <taxon>Viridiplantae</taxon>
        <taxon>Streptophyta</taxon>
        <taxon>Embryophyta</taxon>
        <taxon>Tracheophyta</taxon>
        <taxon>Spermatophyta</taxon>
        <taxon>Magnoliopsida</taxon>
        <taxon>eudicotyledons</taxon>
        <taxon>Gunneridae</taxon>
        <taxon>Pentapetalae</taxon>
        <taxon>rosids</taxon>
        <taxon>malvids</taxon>
        <taxon>Brassicales</taxon>
        <taxon>Brassicaceae</taxon>
        <taxon>Coluteocarpeae</taxon>
        <taxon>Microthlaspi</taxon>
    </lineage>
</organism>
<dbReference type="EMBL" id="CACVBM020001138">
    <property type="protein sequence ID" value="CAA7033781.1"/>
    <property type="molecule type" value="Genomic_DNA"/>
</dbReference>
<protein>
    <recommendedName>
        <fullName evidence="1">Reverse transcriptase zinc-binding domain-containing protein</fullName>
    </recommendedName>
</protein>
<sequence length="330" mass="38367">MLFFRAGSLWVAWIKGKYLSSTPFWALNENNGAYSWMFRKVLKLRPTALHFFSIQIGNGDSSFFWWDPWSPFGCLYNFLGSDGPSRLGIPLLATVSELWLGSGWSLPPARTDKQVQLHSFMSTIHCSSATDQAIWGFEGKVFKDFSSKEIWNLIRPKKPEQWWSQLVWNKAGIPKHQTTSWLFVLNRNPTLDRVVSWGYDTEASCLLCGSEQETRDHLFFECPFSTDVWRKINLKLNLTDPPLNWQQILQWLNRATSSAEVKLALLQGWQATVYELWRERNRRYHDGLTMNQDVILKLIFSTVKDKCRALVQLDHSKGSLILQLWSLRDP</sequence>
<reference evidence="2" key="1">
    <citation type="submission" date="2020-01" db="EMBL/GenBank/DDBJ databases">
        <authorList>
            <person name="Mishra B."/>
        </authorList>
    </citation>
    <scope>NUCLEOTIDE SEQUENCE [LARGE SCALE GENOMIC DNA]</scope>
</reference>
<keyword evidence="3" id="KW-1185">Reference proteome</keyword>
<feature type="domain" description="Reverse transcriptase zinc-binding" evidence="1">
    <location>
        <begin position="145"/>
        <end position="229"/>
    </location>
</feature>
<dbReference type="Pfam" id="PF13966">
    <property type="entry name" value="zf-RVT"/>
    <property type="match status" value="1"/>
</dbReference>
<evidence type="ECO:0000313" key="2">
    <source>
        <dbReference type="EMBL" id="CAA7033781.1"/>
    </source>
</evidence>
<proteinExistence type="predicted"/>
<dbReference type="InterPro" id="IPR026960">
    <property type="entry name" value="RVT-Znf"/>
</dbReference>
<comment type="caution">
    <text evidence="2">The sequence shown here is derived from an EMBL/GenBank/DDBJ whole genome shotgun (WGS) entry which is preliminary data.</text>
</comment>
<evidence type="ECO:0000259" key="1">
    <source>
        <dbReference type="Pfam" id="PF13966"/>
    </source>
</evidence>
<dbReference type="PANTHER" id="PTHR33116:SF84">
    <property type="entry name" value="RNA-DIRECTED DNA POLYMERASE"/>
    <property type="match status" value="1"/>
</dbReference>
<dbReference type="Proteomes" id="UP000467841">
    <property type="component" value="Unassembled WGS sequence"/>
</dbReference>
<gene>
    <name evidence="2" type="ORF">MERR_LOCUS21016</name>
</gene>